<dbReference type="EMBL" id="JAGIYZ010000001">
    <property type="protein sequence ID" value="MBP0462578.1"/>
    <property type="molecule type" value="Genomic_DNA"/>
</dbReference>
<sequence>MRSGTDRAAYRRWHAWAAGYRAAVLARRGQAGAALGVAAAAFGRDALWPARFLAQAAGHLAGRAGRRGAAV</sequence>
<evidence type="ECO:0000313" key="1">
    <source>
        <dbReference type="EMBL" id="MBP0462578.1"/>
    </source>
</evidence>
<dbReference type="Proteomes" id="UP000680815">
    <property type="component" value="Unassembled WGS sequence"/>
</dbReference>
<proteinExistence type="predicted"/>
<accession>A0ABS4AMK8</accession>
<gene>
    <name evidence="1" type="ORF">J5Y09_01520</name>
</gene>
<dbReference type="RefSeq" id="WP_209349941.1">
    <property type="nucleotide sequence ID" value="NZ_JAGIYZ010000001.1"/>
</dbReference>
<comment type="caution">
    <text evidence="1">The sequence shown here is derived from an EMBL/GenBank/DDBJ whole genome shotgun (WGS) entry which is preliminary data.</text>
</comment>
<name>A0ABS4AMK8_9PROT</name>
<keyword evidence="2" id="KW-1185">Reference proteome</keyword>
<protein>
    <submittedName>
        <fullName evidence="1">Uncharacterized protein</fullName>
    </submittedName>
</protein>
<organism evidence="1 2">
    <name type="scientific">Roseomonas nitratireducens</name>
    <dbReference type="NCBI Taxonomy" id="2820810"/>
    <lineage>
        <taxon>Bacteria</taxon>
        <taxon>Pseudomonadati</taxon>
        <taxon>Pseudomonadota</taxon>
        <taxon>Alphaproteobacteria</taxon>
        <taxon>Acetobacterales</taxon>
        <taxon>Roseomonadaceae</taxon>
        <taxon>Roseomonas</taxon>
    </lineage>
</organism>
<reference evidence="1 2" key="1">
    <citation type="submission" date="2021-03" db="EMBL/GenBank/DDBJ databases">
        <authorList>
            <person name="So Y."/>
        </authorList>
    </citation>
    <scope>NUCLEOTIDE SEQUENCE [LARGE SCALE GENOMIC DNA]</scope>
    <source>
        <strain evidence="1 2">PWR1</strain>
    </source>
</reference>
<evidence type="ECO:0000313" key="2">
    <source>
        <dbReference type="Proteomes" id="UP000680815"/>
    </source>
</evidence>